<name>A0A1Q9E0K6_SYMMI</name>
<dbReference type="InterPro" id="IPR036612">
    <property type="entry name" value="KH_dom_type_1_sf"/>
</dbReference>
<dbReference type="CDD" id="cd22417">
    <property type="entry name" value="KH-I_Vigilin_rpt14"/>
    <property type="match status" value="1"/>
</dbReference>
<dbReference type="InterPro" id="IPR004088">
    <property type="entry name" value="KH_dom_type_1"/>
</dbReference>
<proteinExistence type="predicted"/>
<dbReference type="Gene3D" id="3.30.1370.10">
    <property type="entry name" value="K Homology domain, type 1"/>
    <property type="match status" value="1"/>
</dbReference>
<dbReference type="SUPFAM" id="SSF54791">
    <property type="entry name" value="Eukaryotic type KH-domain (KH-domain type I)"/>
    <property type="match status" value="1"/>
</dbReference>
<dbReference type="GO" id="GO:0003723">
    <property type="term" value="F:RNA binding"/>
    <property type="evidence" value="ECO:0007669"/>
    <property type="project" value="UniProtKB-UniRule"/>
</dbReference>
<organism evidence="2 3">
    <name type="scientific">Symbiodinium microadriaticum</name>
    <name type="common">Dinoflagellate</name>
    <name type="synonym">Zooxanthella microadriatica</name>
    <dbReference type="NCBI Taxonomy" id="2951"/>
    <lineage>
        <taxon>Eukaryota</taxon>
        <taxon>Sar</taxon>
        <taxon>Alveolata</taxon>
        <taxon>Dinophyceae</taxon>
        <taxon>Suessiales</taxon>
        <taxon>Symbiodiniaceae</taxon>
        <taxon>Symbiodinium</taxon>
    </lineage>
</organism>
<reference evidence="2 3" key="1">
    <citation type="submission" date="2016-02" db="EMBL/GenBank/DDBJ databases">
        <title>Genome analysis of coral dinoflagellate symbionts highlights evolutionary adaptations to a symbiotic lifestyle.</title>
        <authorList>
            <person name="Aranda M."/>
            <person name="Li Y."/>
            <person name="Liew Y.J."/>
            <person name="Baumgarten S."/>
            <person name="Simakov O."/>
            <person name="Wilson M."/>
            <person name="Piel J."/>
            <person name="Ashoor H."/>
            <person name="Bougouffa S."/>
            <person name="Bajic V.B."/>
            <person name="Ryu T."/>
            <person name="Ravasi T."/>
            <person name="Bayer T."/>
            <person name="Micklem G."/>
            <person name="Kim H."/>
            <person name="Bhak J."/>
            <person name="Lajeunesse T.C."/>
            <person name="Voolstra C.R."/>
        </authorList>
    </citation>
    <scope>NUCLEOTIDE SEQUENCE [LARGE SCALE GENOMIC DNA]</scope>
    <source>
        <strain evidence="2 3">CCMP2467</strain>
    </source>
</reference>
<feature type="compositionally biased region" description="Basic and acidic residues" evidence="1">
    <location>
        <begin position="1200"/>
        <end position="1211"/>
    </location>
</feature>
<accession>A0A1Q9E0K6</accession>
<dbReference type="SMART" id="SM00322">
    <property type="entry name" value="KH"/>
    <property type="match status" value="1"/>
</dbReference>
<evidence type="ECO:0000313" key="2">
    <source>
        <dbReference type="EMBL" id="OLQ00951.1"/>
    </source>
</evidence>
<dbReference type="Proteomes" id="UP000186817">
    <property type="component" value="Unassembled WGS sequence"/>
</dbReference>
<feature type="region of interest" description="Disordered" evidence="1">
    <location>
        <begin position="69"/>
        <end position="94"/>
    </location>
</feature>
<protein>
    <submittedName>
        <fullName evidence="2">Uncharacterized protein</fullName>
    </submittedName>
</protein>
<dbReference type="Pfam" id="PF11913">
    <property type="entry name" value="DUF3431"/>
    <property type="match status" value="1"/>
</dbReference>
<dbReference type="OrthoDB" id="426718at2759"/>
<evidence type="ECO:0000313" key="3">
    <source>
        <dbReference type="Proteomes" id="UP000186817"/>
    </source>
</evidence>
<dbReference type="InterPro" id="IPR021838">
    <property type="entry name" value="DUF3431"/>
</dbReference>
<gene>
    <name evidence="2" type="ORF">AK812_SmicGene16345</name>
</gene>
<dbReference type="AlphaFoldDB" id="A0A1Q9E0K6"/>
<feature type="region of interest" description="Disordered" evidence="1">
    <location>
        <begin position="1191"/>
        <end position="1211"/>
    </location>
</feature>
<dbReference type="InterPro" id="IPR004087">
    <property type="entry name" value="KH_dom"/>
</dbReference>
<dbReference type="Pfam" id="PF00013">
    <property type="entry name" value="KH_1"/>
    <property type="match status" value="1"/>
</dbReference>
<comment type="caution">
    <text evidence="2">The sequence shown here is derived from an EMBL/GenBank/DDBJ whole genome shotgun (WGS) entry which is preliminary data.</text>
</comment>
<dbReference type="PROSITE" id="PS50084">
    <property type="entry name" value="KH_TYPE_1"/>
    <property type="match status" value="1"/>
</dbReference>
<evidence type="ECO:0000256" key="1">
    <source>
        <dbReference type="SAM" id="MobiDB-lite"/>
    </source>
</evidence>
<dbReference type="EMBL" id="LSRX01000309">
    <property type="protein sequence ID" value="OLQ00951.1"/>
    <property type="molecule type" value="Genomic_DNA"/>
</dbReference>
<keyword evidence="3" id="KW-1185">Reference proteome</keyword>
<sequence length="1211" mass="135704">MVHSELEVPVPAVYRGQVIGKDGETLKRLQDEFHVIVHVPKDLHSRPVRVKGPVSKCQACADEIQKMIQKHGRAPAPKRNEAKKPTHSSHAPYPPQCPLCKSMMNSMREALSHLQSSKHLTAVLDVCSDVSCRMSEGKSLDLQEVQGLLKVQWYRDLHEAHGFKPEDLQAAAAVELQRLSRVQEIHQDALRLSADPAWLKVEGRMVVEWNDTPLTGGVPIECAPDLMDMMERCRLRTPPVARVPAVLPAPLPPRNHKQKSKDRLIGAHKYPCDPGSGRLGIAIMRKFGVPECDVVCGTSFIKALADVSNRVRDTYYLQKFKNTICVLHVPKHYHNQDVPGHAAERLLCGEAAFCHFAATTLRVDGTSCFVTSKVDAVDESGELLEIKSSKLGNAISKEGVLQTLVNGSKAFLCCSLDEGQTKLLDAWVTPAKQAQEKHQQSLIYYGRRARFMLAKVLQHFSENPSTASVWKLTFDDCKLPVFDSSETVQDQFRADQLLECDEWDKVKIRVMAVTREPCAQTVEARDFQHRVMPCDEFRNALAAADSFGEQLKGEDVSLHHDAACKSLQGVDAGTMLMRARAYYRTGLFELADADRLAYVLTDLDSISKVCPAVALQALLLKLEDNIVVQPGAFEALMSRYTTILHQAIRDQTIAPQDMNTWPLDHGAERVLNISRALAIPRRLTAAVVMNYCQVVDRWGTSQLLTWLVEPPFGEPIEGVAESGLLKNAELFIYQVDWPWCQPLAEEVLDRLRVSVKELHVVTYRGGPRREEQTAYFKFILDHWDDLPDFTIFVHPDADEHQGQRFLALTRALKLINTQSQFASDALGYYPLAQQMVVDPRRTWGHRGTDTFASTWRRFWRRVFGYAWEDLGFEEPRCMWEKHVGKFLPKHADGISRRHSVPDAKLVCLRLGNACRGVTCGTSVDASELEGPGQEKFGQASCTVREGSEGLSASPEAGEFSYVKTCRGKPSDAGQEEAVAKSTYQAAQGSFLLGFAAEDSVTRGEAEARRRCDELGDLCTGFTCEKSIRVTPEMTKKDYQEAQNAQSCTVRAGSSSSELFESPTEELTFVKVSPSPKLQEAVLRKTTKPDANLLFQFYTGSQSVVRKDRLRWWPREEIEAFAGDGVWCSDTTGLVEAVWHRLFGEPLSQHSRQEDPALPLFLKWGIPTFFSYGDEGREEKWEGSREVLAKAAKGKATKLQHRPDLSREHPVK</sequence>